<dbReference type="AlphaFoldDB" id="A0A6N3FV77"/>
<feature type="transmembrane region" description="Helical" evidence="8">
    <location>
        <begin position="186"/>
        <end position="201"/>
    </location>
</feature>
<feature type="transmembrane region" description="Helical" evidence="8">
    <location>
        <begin position="57"/>
        <end position="79"/>
    </location>
</feature>
<organism evidence="9">
    <name type="scientific">Mediterraneibacter gnavus</name>
    <name type="common">Ruminococcus gnavus</name>
    <dbReference type="NCBI Taxonomy" id="33038"/>
    <lineage>
        <taxon>Bacteria</taxon>
        <taxon>Bacillati</taxon>
        <taxon>Bacillota</taxon>
        <taxon>Clostridia</taxon>
        <taxon>Lachnospirales</taxon>
        <taxon>Lachnospiraceae</taxon>
        <taxon>Mediterraneibacter</taxon>
    </lineage>
</organism>
<evidence type="ECO:0000256" key="1">
    <source>
        <dbReference type="ARBA" id="ARBA00004651"/>
    </source>
</evidence>
<feature type="transmembrane region" description="Helical" evidence="8">
    <location>
        <begin position="207"/>
        <end position="226"/>
    </location>
</feature>
<evidence type="ECO:0000256" key="5">
    <source>
        <dbReference type="ARBA" id="ARBA00022692"/>
    </source>
</evidence>
<feature type="transmembrane region" description="Helical" evidence="8">
    <location>
        <begin position="136"/>
        <end position="156"/>
    </location>
</feature>
<evidence type="ECO:0000313" key="9">
    <source>
        <dbReference type="EMBL" id="VYU56357.1"/>
    </source>
</evidence>
<dbReference type="InterPro" id="IPR011606">
    <property type="entry name" value="Brnchd-chn_aa_trnsp_permease"/>
</dbReference>
<evidence type="ECO:0000256" key="3">
    <source>
        <dbReference type="ARBA" id="ARBA00022448"/>
    </source>
</evidence>
<accession>A0A6N3FV77</accession>
<keyword evidence="6 8" id="KW-1133">Transmembrane helix</keyword>
<evidence type="ECO:0000256" key="2">
    <source>
        <dbReference type="ARBA" id="ARBA00010735"/>
    </source>
</evidence>
<dbReference type="EMBL" id="CACRUK010000043">
    <property type="protein sequence ID" value="VYU56357.1"/>
    <property type="molecule type" value="Genomic_DNA"/>
</dbReference>
<dbReference type="GO" id="GO:1903785">
    <property type="term" value="P:L-valine transmembrane transport"/>
    <property type="evidence" value="ECO:0007669"/>
    <property type="project" value="TreeGrafter"/>
</dbReference>
<evidence type="ECO:0000256" key="4">
    <source>
        <dbReference type="ARBA" id="ARBA00022475"/>
    </source>
</evidence>
<feature type="transmembrane region" description="Helical" evidence="8">
    <location>
        <begin position="21"/>
        <end position="51"/>
    </location>
</feature>
<protein>
    <submittedName>
        <fullName evidence="9">Inner membrane protein YgaZ</fullName>
    </submittedName>
</protein>
<dbReference type="PANTHER" id="PTHR34979">
    <property type="entry name" value="INNER MEMBRANE PROTEIN YGAZ"/>
    <property type="match status" value="1"/>
</dbReference>
<reference evidence="9" key="1">
    <citation type="submission" date="2019-11" db="EMBL/GenBank/DDBJ databases">
        <authorList>
            <person name="Feng L."/>
        </authorList>
    </citation>
    <scope>NUCLEOTIDE SEQUENCE</scope>
    <source>
        <strain evidence="9">RgnavusLFYP19</strain>
    </source>
</reference>
<evidence type="ECO:0000256" key="6">
    <source>
        <dbReference type="ARBA" id="ARBA00022989"/>
    </source>
</evidence>
<comment type="subcellular location">
    <subcellularLocation>
        <location evidence="1">Cell membrane</location>
        <topology evidence="1">Multi-pass membrane protein</topology>
    </subcellularLocation>
</comment>
<gene>
    <name evidence="9" type="primary">ygaZ</name>
    <name evidence="9" type="ORF">RGLFYP19_02761</name>
</gene>
<proteinExistence type="inferred from homology"/>
<sequence length="234" mass="26569">MIYDKEKFFYSVKRSIPILIGYFPVGMAYGILMANAGYQFGWSVIISMFVYTGSLQMLMVSFLVNQIPLMTVAVTALLLNSRHIFYGLSFIEKFREYGIWKYFLIYGLTDENYSLLCSYKETDGVNEKWVHIFSTILLWVYWITFSGIGGLVGEMIPFDTTGIDFALTALFVVIFVDMIRGTKAKLPALAAALSSVLWIVLVGTERFLLPSLLTTVAVLIFFKPYLSKGMEEKT</sequence>
<name>A0A6N3FV77_MEDGN</name>
<evidence type="ECO:0000256" key="7">
    <source>
        <dbReference type="ARBA" id="ARBA00023136"/>
    </source>
</evidence>
<dbReference type="Pfam" id="PF03591">
    <property type="entry name" value="AzlC"/>
    <property type="match status" value="1"/>
</dbReference>
<evidence type="ECO:0000256" key="8">
    <source>
        <dbReference type="SAM" id="Phobius"/>
    </source>
</evidence>
<keyword evidence="7 8" id="KW-0472">Membrane</keyword>
<dbReference type="GO" id="GO:0005886">
    <property type="term" value="C:plasma membrane"/>
    <property type="evidence" value="ECO:0007669"/>
    <property type="project" value="UniProtKB-SubCell"/>
</dbReference>
<keyword evidence="5 8" id="KW-0812">Transmembrane</keyword>
<feature type="transmembrane region" description="Helical" evidence="8">
    <location>
        <begin position="162"/>
        <end position="179"/>
    </location>
</feature>
<keyword evidence="4" id="KW-1003">Cell membrane</keyword>
<dbReference type="PANTHER" id="PTHR34979:SF1">
    <property type="entry name" value="INNER MEMBRANE PROTEIN YGAZ"/>
    <property type="match status" value="1"/>
</dbReference>
<comment type="similarity">
    <text evidence="2">Belongs to the AzlC family.</text>
</comment>
<keyword evidence="3" id="KW-0813">Transport</keyword>